<dbReference type="CDD" id="cd08047">
    <property type="entry name" value="TAF7"/>
    <property type="match status" value="1"/>
</dbReference>
<dbReference type="InterPro" id="IPR006751">
    <property type="entry name" value="TAFII55_prot_cons_reg"/>
</dbReference>
<evidence type="ECO:0000256" key="4">
    <source>
        <dbReference type="ARBA" id="ARBA00023163"/>
    </source>
</evidence>
<dbReference type="PANTHER" id="PTHR12228">
    <property type="entry name" value="TRANSCRIPTION INITIATION FACTOR TFIID 55 KD SUBUNIT-RELATED"/>
    <property type="match status" value="1"/>
</dbReference>
<dbReference type="Proteomes" id="UP000800200">
    <property type="component" value="Unassembled WGS sequence"/>
</dbReference>
<proteinExistence type="inferred from homology"/>
<feature type="compositionally biased region" description="Acidic residues" evidence="6">
    <location>
        <begin position="390"/>
        <end position="399"/>
    </location>
</feature>
<dbReference type="EMBL" id="ML994628">
    <property type="protein sequence ID" value="KAF2186814.1"/>
    <property type="molecule type" value="Genomic_DNA"/>
</dbReference>
<accession>A0A6A6E4S5</accession>
<evidence type="ECO:0000256" key="6">
    <source>
        <dbReference type="SAM" id="MobiDB-lite"/>
    </source>
</evidence>
<dbReference type="GO" id="GO:0005669">
    <property type="term" value="C:transcription factor TFIID complex"/>
    <property type="evidence" value="ECO:0007669"/>
    <property type="project" value="InterPro"/>
</dbReference>
<evidence type="ECO:0000313" key="8">
    <source>
        <dbReference type="EMBL" id="KAF2186814.1"/>
    </source>
</evidence>
<dbReference type="SMART" id="SM01370">
    <property type="entry name" value="TAFII55_N"/>
    <property type="match status" value="1"/>
</dbReference>
<evidence type="ECO:0000256" key="3">
    <source>
        <dbReference type="ARBA" id="ARBA00023015"/>
    </source>
</evidence>
<feature type="compositionally biased region" description="Low complexity" evidence="6">
    <location>
        <begin position="16"/>
        <end position="36"/>
    </location>
</feature>
<sequence>MKLKLSNKGPEPAPAPTSDAPTSGPKLKFKPFSKPSTAPSDAPTEPQSAEAPKPKRKYTKKPKNDENDNPLPTAPKAPPKTKKRAREENGEDGSPAAKRKPKPTAKSQAMVHNDDDDEHIATRAPRQGIQRTQSMKLSFKKAIQGKGPQSIRLKGSHGRPPPRPPGVGYDSEAEDAEVDPALESQFILRMQPGPDCDALRKSIEEKTVGKTTSQGGPGVHFRFFDREGRRAMVKINDRYYAACMVDLPCVIESMKSWNKKDWVKTADVCQMLLVLGSVKNEDEARIYPLPREVDANTHQYPHGLTPPMHYARRRRFRPRVSYRRIEEVEETVDSLLEDDRSAIEAGGQSEYQVIDADKLDSEDESTESESENEMAEAPAFAEGETPAAMEMEEEDDEDEMAKMMEAELLASDDLFREPEPEPETPATSHDVAMHVLGETAVPTTENTPGSTSNQDTESADDDDDDGDSDEDVDDDALAAQQELAQQREDIATIEKEIETAWQQYHAHANVLFKRRQKAKIDSLTNDLKIKKAALGEDV</sequence>
<dbReference type="InterPro" id="IPR037817">
    <property type="entry name" value="TAF7"/>
</dbReference>
<feature type="non-terminal residue" evidence="8">
    <location>
        <position position="538"/>
    </location>
</feature>
<feature type="region of interest" description="Disordered" evidence="6">
    <location>
        <begin position="343"/>
        <end position="399"/>
    </location>
</feature>
<dbReference type="OrthoDB" id="153872at2759"/>
<feature type="region of interest" description="Disordered" evidence="6">
    <location>
        <begin position="416"/>
        <end position="486"/>
    </location>
</feature>
<feature type="compositionally biased region" description="Acidic residues" evidence="6">
    <location>
        <begin position="360"/>
        <end position="374"/>
    </location>
</feature>
<feature type="compositionally biased region" description="Polar residues" evidence="6">
    <location>
        <begin position="441"/>
        <end position="453"/>
    </location>
</feature>
<comment type="similarity">
    <text evidence="2">Belongs to the TAF7 family.</text>
</comment>
<keyword evidence="5" id="KW-0539">Nucleus</keyword>
<evidence type="ECO:0000259" key="7">
    <source>
        <dbReference type="SMART" id="SM01370"/>
    </source>
</evidence>
<feature type="domain" description="TAFII55 protein conserved region" evidence="7">
    <location>
        <begin position="182"/>
        <end position="344"/>
    </location>
</feature>
<dbReference type="AlphaFoldDB" id="A0A6A6E4S5"/>
<evidence type="ECO:0000256" key="1">
    <source>
        <dbReference type="ARBA" id="ARBA00004123"/>
    </source>
</evidence>
<name>A0A6A6E4S5_9PEZI</name>
<reference evidence="8" key="1">
    <citation type="journal article" date="2020" name="Stud. Mycol.">
        <title>101 Dothideomycetes genomes: a test case for predicting lifestyles and emergence of pathogens.</title>
        <authorList>
            <person name="Haridas S."/>
            <person name="Albert R."/>
            <person name="Binder M."/>
            <person name="Bloem J."/>
            <person name="Labutti K."/>
            <person name="Salamov A."/>
            <person name="Andreopoulos B."/>
            <person name="Baker S."/>
            <person name="Barry K."/>
            <person name="Bills G."/>
            <person name="Bluhm B."/>
            <person name="Cannon C."/>
            <person name="Castanera R."/>
            <person name="Culley D."/>
            <person name="Daum C."/>
            <person name="Ezra D."/>
            <person name="Gonzalez J."/>
            <person name="Henrissat B."/>
            <person name="Kuo A."/>
            <person name="Liang C."/>
            <person name="Lipzen A."/>
            <person name="Lutzoni F."/>
            <person name="Magnuson J."/>
            <person name="Mondo S."/>
            <person name="Nolan M."/>
            <person name="Ohm R."/>
            <person name="Pangilinan J."/>
            <person name="Park H.-J."/>
            <person name="Ramirez L."/>
            <person name="Alfaro M."/>
            <person name="Sun H."/>
            <person name="Tritt A."/>
            <person name="Yoshinaga Y."/>
            <person name="Zwiers L.-H."/>
            <person name="Turgeon B."/>
            <person name="Goodwin S."/>
            <person name="Spatafora J."/>
            <person name="Crous P."/>
            <person name="Grigoriev I."/>
        </authorList>
    </citation>
    <scope>NUCLEOTIDE SEQUENCE</scope>
    <source>
        <strain evidence="8">CBS 207.26</strain>
    </source>
</reference>
<keyword evidence="3" id="KW-0805">Transcription regulation</keyword>
<gene>
    <name evidence="8" type="ORF">K469DRAFT_705329</name>
</gene>
<dbReference type="GO" id="GO:0051123">
    <property type="term" value="P:RNA polymerase II preinitiation complex assembly"/>
    <property type="evidence" value="ECO:0007669"/>
    <property type="project" value="TreeGrafter"/>
</dbReference>
<feature type="region of interest" description="Disordered" evidence="6">
    <location>
        <begin position="1"/>
        <end position="174"/>
    </location>
</feature>
<feature type="compositionally biased region" description="Acidic residues" evidence="6">
    <location>
        <begin position="457"/>
        <end position="476"/>
    </location>
</feature>
<keyword evidence="9" id="KW-1185">Reference proteome</keyword>
<organism evidence="8 9">
    <name type="scientific">Zopfia rhizophila CBS 207.26</name>
    <dbReference type="NCBI Taxonomy" id="1314779"/>
    <lineage>
        <taxon>Eukaryota</taxon>
        <taxon>Fungi</taxon>
        <taxon>Dikarya</taxon>
        <taxon>Ascomycota</taxon>
        <taxon>Pezizomycotina</taxon>
        <taxon>Dothideomycetes</taxon>
        <taxon>Dothideomycetes incertae sedis</taxon>
        <taxon>Zopfiaceae</taxon>
        <taxon>Zopfia</taxon>
    </lineage>
</organism>
<dbReference type="PANTHER" id="PTHR12228:SF0">
    <property type="entry name" value="TATA-BOX BINDING PROTEIN ASSOCIATED FACTOR 7"/>
    <property type="match status" value="1"/>
</dbReference>
<protein>
    <recommendedName>
        <fullName evidence="7">TAFII55 protein conserved region domain-containing protein</fullName>
    </recommendedName>
</protein>
<evidence type="ECO:0000256" key="5">
    <source>
        <dbReference type="ARBA" id="ARBA00023242"/>
    </source>
</evidence>
<evidence type="ECO:0000256" key="2">
    <source>
        <dbReference type="ARBA" id="ARBA00009368"/>
    </source>
</evidence>
<comment type="subcellular location">
    <subcellularLocation>
        <location evidence="1">Nucleus</location>
    </subcellularLocation>
</comment>
<evidence type="ECO:0000313" key="9">
    <source>
        <dbReference type="Proteomes" id="UP000800200"/>
    </source>
</evidence>
<keyword evidence="4" id="KW-0804">Transcription</keyword>
<dbReference type="GO" id="GO:0016251">
    <property type="term" value="F:RNA polymerase II general transcription initiation factor activity"/>
    <property type="evidence" value="ECO:0007669"/>
    <property type="project" value="TreeGrafter"/>
</dbReference>
<dbReference type="Pfam" id="PF04658">
    <property type="entry name" value="TAFII55_N"/>
    <property type="match status" value="1"/>
</dbReference>